<evidence type="ECO:0000259" key="1">
    <source>
        <dbReference type="Pfam" id="PF20451"/>
    </source>
</evidence>
<dbReference type="GO" id="GO:0043565">
    <property type="term" value="F:sequence-specific DNA binding"/>
    <property type="evidence" value="ECO:0007669"/>
    <property type="project" value="TreeGrafter"/>
</dbReference>
<dbReference type="EMBL" id="JANJYJ010000007">
    <property type="protein sequence ID" value="KAK3198225.1"/>
    <property type="molecule type" value="Genomic_DNA"/>
</dbReference>
<dbReference type="Proteomes" id="UP001281410">
    <property type="component" value="Unassembled WGS sequence"/>
</dbReference>
<organism evidence="2 3">
    <name type="scientific">Dipteronia sinensis</name>
    <dbReference type="NCBI Taxonomy" id="43782"/>
    <lineage>
        <taxon>Eukaryota</taxon>
        <taxon>Viridiplantae</taxon>
        <taxon>Streptophyta</taxon>
        <taxon>Embryophyta</taxon>
        <taxon>Tracheophyta</taxon>
        <taxon>Spermatophyta</taxon>
        <taxon>Magnoliopsida</taxon>
        <taxon>eudicotyledons</taxon>
        <taxon>Gunneridae</taxon>
        <taxon>Pentapetalae</taxon>
        <taxon>rosids</taxon>
        <taxon>malvids</taxon>
        <taxon>Sapindales</taxon>
        <taxon>Sapindaceae</taxon>
        <taxon>Hippocastanoideae</taxon>
        <taxon>Acereae</taxon>
        <taxon>Dipteronia</taxon>
    </lineage>
</organism>
<reference evidence="2" key="1">
    <citation type="journal article" date="2023" name="Plant J.">
        <title>Genome sequences and population genomics provide insights into the demographic history, inbreeding, and mutation load of two 'living fossil' tree species of Dipteronia.</title>
        <authorList>
            <person name="Feng Y."/>
            <person name="Comes H.P."/>
            <person name="Chen J."/>
            <person name="Zhu S."/>
            <person name="Lu R."/>
            <person name="Zhang X."/>
            <person name="Li P."/>
            <person name="Qiu J."/>
            <person name="Olsen K.M."/>
            <person name="Qiu Y."/>
        </authorList>
    </citation>
    <scope>NUCLEOTIDE SEQUENCE</scope>
    <source>
        <strain evidence="2">NBL</strain>
    </source>
</reference>
<dbReference type="GO" id="GO:0005634">
    <property type="term" value="C:nucleus"/>
    <property type="evidence" value="ECO:0007669"/>
    <property type="project" value="TreeGrafter"/>
</dbReference>
<dbReference type="InterPro" id="IPR046830">
    <property type="entry name" value="Calmod_bind_M"/>
</dbReference>
<keyword evidence="3" id="KW-1185">Reference proteome</keyword>
<dbReference type="GO" id="GO:0080142">
    <property type="term" value="P:regulation of salicylic acid biosynthetic process"/>
    <property type="evidence" value="ECO:0007669"/>
    <property type="project" value="TreeGrafter"/>
</dbReference>
<evidence type="ECO:0000313" key="3">
    <source>
        <dbReference type="Proteomes" id="UP001281410"/>
    </source>
</evidence>
<name>A0AAE0A013_9ROSI</name>
<dbReference type="InterPro" id="IPR012416">
    <property type="entry name" value="CBP60"/>
</dbReference>
<dbReference type="PANTHER" id="PTHR31713">
    <property type="entry name" value="OS02G0177800 PROTEIN"/>
    <property type="match status" value="1"/>
</dbReference>
<dbReference type="PANTHER" id="PTHR31713:SF43">
    <property type="entry name" value="CALMODULIN-BINDING PROTEIN 60 G"/>
    <property type="match status" value="1"/>
</dbReference>
<dbReference type="GO" id="GO:0005516">
    <property type="term" value="F:calmodulin binding"/>
    <property type="evidence" value="ECO:0007669"/>
    <property type="project" value="InterPro"/>
</dbReference>
<comment type="caution">
    <text evidence="2">The sequence shown here is derived from an EMBL/GenBank/DDBJ whole genome shotgun (WGS) entry which is preliminary data.</text>
</comment>
<evidence type="ECO:0000313" key="2">
    <source>
        <dbReference type="EMBL" id="KAK3198225.1"/>
    </source>
</evidence>
<feature type="domain" description="Calmodulin binding protein central" evidence="1">
    <location>
        <begin position="1"/>
        <end position="32"/>
    </location>
</feature>
<sequence>MRMYVTDPITLRKMLDCSKRAWDTIVEHASTCVVNDGMLYAYSAEGIILSFNSICELVAAATFDGQNYQFLDDSTFTQKIFKDCLGSDQEVIVQDASCVVNDKKLNASSNPILSQTTDPPLHYEFTAPYQAGEIVPNLDSQPLSTSTGYPVNAQGVQSISNFHPPTNGVSGRNSSQSNEHGFLCSPHHNPLTTESSQINIGPFPHFPAAQHASNAYSNPLLSREEAEAYNNQTTGLLPHEYTVPHQGLAGMQNNYNLASSSQYRSAILRENVPNLTSSVMSTYSQNNDFGYPTSPLSNLMTESMVPSRTPKCAIARVGG</sequence>
<accession>A0AAE0A013</accession>
<dbReference type="AlphaFoldDB" id="A0AAE0A013"/>
<proteinExistence type="predicted"/>
<gene>
    <name evidence="2" type="ORF">Dsin_021640</name>
</gene>
<protein>
    <recommendedName>
        <fullName evidence="1">Calmodulin binding protein central domain-containing protein</fullName>
    </recommendedName>
</protein>
<dbReference type="GO" id="GO:0003700">
    <property type="term" value="F:DNA-binding transcription factor activity"/>
    <property type="evidence" value="ECO:0007669"/>
    <property type="project" value="TreeGrafter"/>
</dbReference>
<dbReference type="Pfam" id="PF20451">
    <property type="entry name" value="Calmod_bind_M"/>
    <property type="match status" value="1"/>
</dbReference>